<protein>
    <submittedName>
        <fullName evidence="1">Uncharacterized protein</fullName>
    </submittedName>
</protein>
<reference evidence="1 2" key="1">
    <citation type="submission" date="2014-08" db="EMBL/GenBank/DDBJ databases">
        <title>Complete genome sequence of Corynebacterium sphenisci CECT 5990(T) (=DSM 44792(T)), isolated from healthy wild penguins.</title>
        <authorList>
            <person name="Ruckert C."/>
            <person name="Albersmeier A."/>
            <person name="Winkler A."/>
            <person name="Kalinowski J."/>
        </authorList>
    </citation>
    <scope>NUCLEOTIDE SEQUENCE [LARGE SCALE GENOMIC DNA]</scope>
    <source>
        <strain evidence="1 2">DSM 44792</strain>
    </source>
</reference>
<organism evidence="1 2">
    <name type="scientific">Corynebacterium sphenisci DSM 44792</name>
    <dbReference type="NCBI Taxonomy" id="1437874"/>
    <lineage>
        <taxon>Bacteria</taxon>
        <taxon>Bacillati</taxon>
        <taxon>Actinomycetota</taxon>
        <taxon>Actinomycetes</taxon>
        <taxon>Mycobacteriales</taxon>
        <taxon>Corynebacteriaceae</taxon>
        <taxon>Corynebacterium</taxon>
    </lineage>
</organism>
<accession>A0A1L7CZI3</accession>
<dbReference type="AlphaFoldDB" id="A0A1L7CZI3"/>
<keyword evidence="2" id="KW-1185">Reference proteome</keyword>
<sequence>MDDYDELEWQLWDRIRQDHPDLAEEESVSSAAECGHPGNAAVSVIEEASRLGIMIDDELLDLANRLYPQGANGVLMEMAMSRFNAMRDK</sequence>
<name>A0A1L7CZI3_9CORY</name>
<dbReference type="RefSeq" id="WP_075692786.1">
    <property type="nucleotide sequence ID" value="NZ_CP009248.1"/>
</dbReference>
<proteinExistence type="predicted"/>
<dbReference type="EMBL" id="CP009248">
    <property type="protein sequence ID" value="APT91232.1"/>
    <property type="molecule type" value="Genomic_DNA"/>
</dbReference>
<gene>
    <name evidence="1" type="ORF">CSPHI_09690</name>
</gene>
<dbReference type="Proteomes" id="UP000185469">
    <property type="component" value="Chromosome"/>
</dbReference>
<evidence type="ECO:0000313" key="2">
    <source>
        <dbReference type="Proteomes" id="UP000185469"/>
    </source>
</evidence>
<dbReference type="KEGG" id="csph:CSPHI_09690"/>
<evidence type="ECO:0000313" key="1">
    <source>
        <dbReference type="EMBL" id="APT91232.1"/>
    </source>
</evidence>